<accession>A0ABR1US64</accession>
<gene>
    <name evidence="1" type="ORF">PG996_010609</name>
</gene>
<reference evidence="1 2" key="1">
    <citation type="submission" date="2023-01" db="EMBL/GenBank/DDBJ databases">
        <title>Analysis of 21 Apiospora genomes using comparative genomics revels a genus with tremendous synthesis potential of carbohydrate active enzymes and secondary metabolites.</title>
        <authorList>
            <person name="Sorensen T."/>
        </authorList>
    </citation>
    <scope>NUCLEOTIDE SEQUENCE [LARGE SCALE GENOMIC DNA]</scope>
    <source>
        <strain evidence="1 2">CBS 83171</strain>
    </source>
</reference>
<evidence type="ECO:0000313" key="1">
    <source>
        <dbReference type="EMBL" id="KAK8060679.1"/>
    </source>
</evidence>
<evidence type="ECO:0008006" key="3">
    <source>
        <dbReference type="Google" id="ProtNLM"/>
    </source>
</evidence>
<proteinExistence type="predicted"/>
<dbReference type="Proteomes" id="UP001446871">
    <property type="component" value="Unassembled WGS sequence"/>
</dbReference>
<comment type="caution">
    <text evidence="1">The sequence shown here is derived from an EMBL/GenBank/DDBJ whole genome shotgun (WGS) entry which is preliminary data.</text>
</comment>
<organism evidence="1 2">
    <name type="scientific">Apiospora saccharicola</name>
    <dbReference type="NCBI Taxonomy" id="335842"/>
    <lineage>
        <taxon>Eukaryota</taxon>
        <taxon>Fungi</taxon>
        <taxon>Dikarya</taxon>
        <taxon>Ascomycota</taxon>
        <taxon>Pezizomycotina</taxon>
        <taxon>Sordariomycetes</taxon>
        <taxon>Xylariomycetidae</taxon>
        <taxon>Amphisphaeriales</taxon>
        <taxon>Apiosporaceae</taxon>
        <taxon>Apiospora</taxon>
    </lineage>
</organism>
<name>A0ABR1US64_9PEZI</name>
<dbReference type="EMBL" id="JAQQWM010000006">
    <property type="protein sequence ID" value="KAK8060679.1"/>
    <property type="molecule type" value="Genomic_DNA"/>
</dbReference>
<evidence type="ECO:0000313" key="2">
    <source>
        <dbReference type="Proteomes" id="UP001446871"/>
    </source>
</evidence>
<protein>
    <recommendedName>
        <fullName evidence="3">F-box domain-containing protein</fullName>
    </recommendedName>
</protein>
<sequence>MDKLSLELILLVIDYLKEPLAPYATISRTWQCMIESRTFSQVRVEIDALDLFETAFAPAQARRRQTLRRLDLQVRMPSNRLEKPDYRKNFAVFRQALIALLRYLASWEVTETPFELSLKHIPPHDHQLYASSTRWLRAAEDARSSGRCLTLRDLGMEDLPTVLCVRHLSWCFSCSRYISVNTVSHISGRFLALEKLHLECWDYPKKPHSLRRERRTALADGLNSLHSLPRLKKLQIIDRGRFDYQNHSAVLQDFRDDQGVDVLCEAVRRLAQAGILEELELEDVLVSADLFRDARLAPDAADATTWPSLERLRITSGIEAPDGTWYWTGDPDAVPPARVISPECADLWLDGESEPESEDEDERGHYWRTALDPETYNPLARAFTDAVLRMPRLKTARLEIGKRSKDVMTSVLECAEAGQPLEWDGYITDATPAASSSGSGGSSGCRRWRMNVDKRGGWELPDDLLDKWNEWVGPNGTAGVVSWKQVAWGSLGL</sequence>
<keyword evidence="2" id="KW-1185">Reference proteome</keyword>